<dbReference type="PANTHER" id="PTHR33221:SF15">
    <property type="entry name" value="HTH-TYPE TRANSCRIPTIONAL REGULATOR YWGB-RELATED"/>
    <property type="match status" value="1"/>
</dbReference>
<reference evidence="1 2" key="1">
    <citation type="submission" date="2024-01" db="EMBL/GenBank/DDBJ databases">
        <authorList>
            <person name="Botero Cardona J."/>
        </authorList>
    </citation>
    <scope>NUCLEOTIDE SEQUENCE [LARGE SCALE GENOMIC DNA]</scope>
    <source>
        <strain evidence="1 2">LMG 33000</strain>
    </source>
</reference>
<dbReference type="Proteomes" id="UP001314241">
    <property type="component" value="Unassembled WGS sequence"/>
</dbReference>
<name>A0ABP0EQ73_9LACO</name>
<accession>A0ABP0EQ73</accession>
<dbReference type="InterPro" id="IPR000944">
    <property type="entry name" value="Tscrpt_reg_Rrf2"/>
</dbReference>
<proteinExistence type="predicted"/>
<sequence length="139" mass="15121">MKYSLQFSDAIHILAYLDIFAGSDRLASADIAGSIETNPTRVRRIMAALKQAGLITTQAGSACPHLTKPTNQITFADVYAALDEPQHIIPIDEKTNPDCPVGANIQAALDKQYQRLDAALNAEMQQITLAEVLKDMPKV</sequence>
<comment type="caution">
    <text evidence="1">The sequence shown here is derived from an EMBL/GenBank/DDBJ whole genome shotgun (WGS) entry which is preliminary data.</text>
</comment>
<dbReference type="PANTHER" id="PTHR33221">
    <property type="entry name" value="WINGED HELIX-TURN-HELIX TRANSCRIPTIONAL REGULATOR, RRF2 FAMILY"/>
    <property type="match status" value="1"/>
</dbReference>
<gene>
    <name evidence="1" type="ORF">R54876_GBNLAHCA_01014</name>
</gene>
<evidence type="ECO:0000313" key="1">
    <source>
        <dbReference type="EMBL" id="CAK8054445.1"/>
    </source>
</evidence>
<dbReference type="Pfam" id="PF02082">
    <property type="entry name" value="Rrf2"/>
    <property type="match status" value="1"/>
</dbReference>
<dbReference type="RefSeq" id="WP_349641993.1">
    <property type="nucleotide sequence ID" value="NZ_CAWVOH010000002.1"/>
</dbReference>
<dbReference type="InterPro" id="IPR036390">
    <property type="entry name" value="WH_DNA-bd_sf"/>
</dbReference>
<dbReference type="PROSITE" id="PS51197">
    <property type="entry name" value="HTH_RRF2_2"/>
    <property type="match status" value="1"/>
</dbReference>
<protein>
    <submittedName>
        <fullName evidence="1">IscR family (IscR)</fullName>
    </submittedName>
</protein>
<dbReference type="Gene3D" id="1.10.10.10">
    <property type="entry name" value="Winged helix-like DNA-binding domain superfamily/Winged helix DNA-binding domain"/>
    <property type="match status" value="1"/>
</dbReference>
<organism evidence="1 2">
    <name type="scientific">Eupransor demetentiae</name>
    <dbReference type="NCBI Taxonomy" id="3109584"/>
    <lineage>
        <taxon>Bacteria</taxon>
        <taxon>Bacillati</taxon>
        <taxon>Bacillota</taxon>
        <taxon>Bacilli</taxon>
        <taxon>Lactobacillales</taxon>
        <taxon>Lactobacillaceae</taxon>
        <taxon>Eupransor</taxon>
    </lineage>
</organism>
<keyword evidence="2" id="KW-1185">Reference proteome</keyword>
<dbReference type="EMBL" id="CAWVOH010000002">
    <property type="protein sequence ID" value="CAK8054445.1"/>
    <property type="molecule type" value="Genomic_DNA"/>
</dbReference>
<dbReference type="InterPro" id="IPR036388">
    <property type="entry name" value="WH-like_DNA-bd_sf"/>
</dbReference>
<evidence type="ECO:0000313" key="2">
    <source>
        <dbReference type="Proteomes" id="UP001314241"/>
    </source>
</evidence>
<dbReference type="SUPFAM" id="SSF46785">
    <property type="entry name" value="Winged helix' DNA-binding domain"/>
    <property type="match status" value="1"/>
</dbReference>